<protein>
    <submittedName>
        <fullName evidence="4">Phosphoserine phosphatase RsbU</fullName>
        <ecNumber evidence="4">3.1.3.3</ecNumber>
    </submittedName>
</protein>
<dbReference type="OrthoDB" id="9763484at2"/>
<feature type="coiled-coil region" evidence="2">
    <location>
        <begin position="7"/>
        <end position="55"/>
    </location>
</feature>
<dbReference type="SMART" id="SM00331">
    <property type="entry name" value="PP2C_SIG"/>
    <property type="match status" value="1"/>
</dbReference>
<feature type="domain" description="PPM-type phosphatase" evidence="3">
    <location>
        <begin position="79"/>
        <end position="301"/>
    </location>
</feature>
<reference evidence="4 5" key="1">
    <citation type="submission" date="2015-11" db="EMBL/GenBank/DDBJ databases">
        <title>Description and complete genome sequence of a novel strain predominating in hypersaline microbial mats and representing a new family of the Bacteriodetes phylum.</title>
        <authorList>
            <person name="Spring S."/>
            <person name="Bunk B."/>
            <person name="Sproer C."/>
            <person name="Klenk H.-P."/>
        </authorList>
    </citation>
    <scope>NUCLEOTIDE SEQUENCE [LARGE SCALE GENOMIC DNA]</scope>
    <source>
        <strain evidence="4 5">L21-Spi-D4</strain>
    </source>
</reference>
<proteinExistence type="predicted"/>
<dbReference type="InterPro" id="IPR001932">
    <property type="entry name" value="PPM-type_phosphatase-like_dom"/>
</dbReference>
<evidence type="ECO:0000313" key="5">
    <source>
        <dbReference type="Proteomes" id="UP000064893"/>
    </source>
</evidence>
<dbReference type="Gene3D" id="3.60.40.10">
    <property type="entry name" value="PPM-type phosphatase domain"/>
    <property type="match status" value="1"/>
</dbReference>
<dbReference type="Pfam" id="PF07228">
    <property type="entry name" value="SpoIIE"/>
    <property type="match status" value="1"/>
</dbReference>
<dbReference type="InterPro" id="IPR052016">
    <property type="entry name" value="Bact_Sigma-Reg"/>
</dbReference>
<gene>
    <name evidence="4" type="primary">rsbU_1</name>
    <name evidence="4" type="ORF">L21SP5_00859</name>
</gene>
<evidence type="ECO:0000259" key="3">
    <source>
        <dbReference type="SMART" id="SM00331"/>
    </source>
</evidence>
<keyword evidence="1 4" id="KW-0378">Hydrolase</keyword>
<organism evidence="4 5">
    <name type="scientific">Salinivirga cyanobacteriivorans</name>
    <dbReference type="NCBI Taxonomy" id="1307839"/>
    <lineage>
        <taxon>Bacteria</taxon>
        <taxon>Pseudomonadati</taxon>
        <taxon>Bacteroidota</taxon>
        <taxon>Bacteroidia</taxon>
        <taxon>Bacteroidales</taxon>
        <taxon>Salinivirgaceae</taxon>
        <taxon>Salinivirga</taxon>
    </lineage>
</organism>
<evidence type="ECO:0000313" key="4">
    <source>
        <dbReference type="EMBL" id="ALO14529.1"/>
    </source>
</evidence>
<dbReference type="InterPro" id="IPR036457">
    <property type="entry name" value="PPM-type-like_dom_sf"/>
</dbReference>
<dbReference type="GO" id="GO:0016791">
    <property type="term" value="F:phosphatase activity"/>
    <property type="evidence" value="ECO:0007669"/>
    <property type="project" value="TreeGrafter"/>
</dbReference>
<evidence type="ECO:0000256" key="1">
    <source>
        <dbReference type="ARBA" id="ARBA00022801"/>
    </source>
</evidence>
<dbReference type="Proteomes" id="UP000064893">
    <property type="component" value="Chromosome"/>
</dbReference>
<dbReference type="AlphaFoldDB" id="A0A0S2HWS7"/>
<name>A0A0S2HWS7_9BACT</name>
<dbReference type="RefSeq" id="WP_057952068.1">
    <property type="nucleotide sequence ID" value="NZ_CP013118.1"/>
</dbReference>
<sequence length="301" mass="34185">MLTDIYINELEKQVADLKEQVKSGNEMFEMTTNYMNKIQNELKASEANLKQVNKQLTDSINYARHIQKAFITGNEALQQIIPKSFLFFRPKDILSGDFLWVQQDGADLTVAVGDCTGHGVPGAMLTVYMISSLNQVYAEVGKDPAQLLEKLDEYARESLNNSSTGVADSAEIGIINYNLNTGKLVFSGANRPLVRVRKGKSEKFRGSRYILGRQVRRKEEIVNQEIPVESDDMVYLFSDGFVDQFGGPQNRKYSTRKLRHLLEDVSKSSVNNQFRMISTEYDQWKGQNKQIDDTVLLGMRM</sequence>
<dbReference type="PANTHER" id="PTHR43156:SF9">
    <property type="entry name" value="HAMP DOMAIN-CONTAINING PROTEIN"/>
    <property type="match status" value="1"/>
</dbReference>
<dbReference type="KEGG" id="blq:L21SP5_00859"/>
<keyword evidence="2" id="KW-0175">Coiled coil</keyword>
<dbReference type="EMBL" id="CP013118">
    <property type="protein sequence ID" value="ALO14529.1"/>
    <property type="molecule type" value="Genomic_DNA"/>
</dbReference>
<dbReference type="EC" id="3.1.3.3" evidence="4"/>
<accession>A0A0S2HWS7</accession>
<dbReference type="PANTHER" id="PTHR43156">
    <property type="entry name" value="STAGE II SPORULATION PROTEIN E-RELATED"/>
    <property type="match status" value="1"/>
</dbReference>
<keyword evidence="5" id="KW-1185">Reference proteome</keyword>
<dbReference type="STRING" id="1307839.L21SP5_00859"/>
<evidence type="ECO:0000256" key="2">
    <source>
        <dbReference type="SAM" id="Coils"/>
    </source>
</evidence>